<name>A0A543HI59_9MICO</name>
<dbReference type="Proteomes" id="UP000316747">
    <property type="component" value="Unassembled WGS sequence"/>
</dbReference>
<evidence type="ECO:0000259" key="4">
    <source>
        <dbReference type="PROSITE" id="PS50932"/>
    </source>
</evidence>
<dbReference type="AlphaFoldDB" id="A0A543HI59"/>
<evidence type="ECO:0000313" key="5">
    <source>
        <dbReference type="EMBL" id="TQM58009.1"/>
    </source>
</evidence>
<dbReference type="SUPFAM" id="SSF53822">
    <property type="entry name" value="Periplasmic binding protein-like I"/>
    <property type="match status" value="1"/>
</dbReference>
<reference evidence="5 6" key="1">
    <citation type="submission" date="2019-06" db="EMBL/GenBank/DDBJ databases">
        <title>Genome sequencing of plant associated microbes to promote plant fitness in Sorghum bicolor and Oryza sativa.</title>
        <authorList>
            <person name="Coleman-Derr D."/>
        </authorList>
    </citation>
    <scope>NUCLEOTIDE SEQUENCE [LARGE SCALE GENOMIC DNA]</scope>
    <source>
        <strain evidence="5 6">KV-663</strain>
    </source>
</reference>
<dbReference type="SUPFAM" id="SSF47413">
    <property type="entry name" value="lambda repressor-like DNA-binding domains"/>
    <property type="match status" value="1"/>
</dbReference>
<dbReference type="OrthoDB" id="9805774at2"/>
<dbReference type="GO" id="GO:0000976">
    <property type="term" value="F:transcription cis-regulatory region binding"/>
    <property type="evidence" value="ECO:0007669"/>
    <property type="project" value="TreeGrafter"/>
</dbReference>
<protein>
    <submittedName>
        <fullName evidence="5">LacI family transcriptional regulator</fullName>
    </submittedName>
</protein>
<evidence type="ECO:0000256" key="3">
    <source>
        <dbReference type="ARBA" id="ARBA00023163"/>
    </source>
</evidence>
<keyword evidence="2" id="KW-0238">DNA-binding</keyword>
<dbReference type="PROSITE" id="PS50932">
    <property type="entry name" value="HTH_LACI_2"/>
    <property type="match status" value="1"/>
</dbReference>
<dbReference type="GO" id="GO:0003700">
    <property type="term" value="F:DNA-binding transcription factor activity"/>
    <property type="evidence" value="ECO:0007669"/>
    <property type="project" value="TreeGrafter"/>
</dbReference>
<dbReference type="SMART" id="SM00354">
    <property type="entry name" value="HTH_LACI"/>
    <property type="match status" value="1"/>
</dbReference>
<keyword evidence="6" id="KW-1185">Reference proteome</keyword>
<dbReference type="InterPro" id="IPR000843">
    <property type="entry name" value="HTH_LacI"/>
</dbReference>
<dbReference type="InterPro" id="IPR028082">
    <property type="entry name" value="Peripla_BP_I"/>
</dbReference>
<keyword evidence="3" id="KW-0804">Transcription</keyword>
<gene>
    <name evidence="5" type="ORF">FBY41_3365</name>
</gene>
<dbReference type="CDD" id="cd01392">
    <property type="entry name" value="HTH_LacI"/>
    <property type="match status" value="1"/>
</dbReference>
<dbReference type="Pfam" id="PF00356">
    <property type="entry name" value="LacI"/>
    <property type="match status" value="1"/>
</dbReference>
<proteinExistence type="predicted"/>
<evidence type="ECO:0000256" key="1">
    <source>
        <dbReference type="ARBA" id="ARBA00023015"/>
    </source>
</evidence>
<dbReference type="Pfam" id="PF13407">
    <property type="entry name" value="Peripla_BP_4"/>
    <property type="match status" value="1"/>
</dbReference>
<accession>A0A543HI59</accession>
<keyword evidence="1" id="KW-0805">Transcription regulation</keyword>
<evidence type="ECO:0000256" key="2">
    <source>
        <dbReference type="ARBA" id="ARBA00023125"/>
    </source>
</evidence>
<evidence type="ECO:0000313" key="6">
    <source>
        <dbReference type="Proteomes" id="UP000316747"/>
    </source>
</evidence>
<feature type="domain" description="HTH lacI-type" evidence="4">
    <location>
        <begin position="7"/>
        <end position="57"/>
    </location>
</feature>
<dbReference type="PANTHER" id="PTHR30146">
    <property type="entry name" value="LACI-RELATED TRANSCRIPTIONAL REPRESSOR"/>
    <property type="match status" value="1"/>
</dbReference>
<dbReference type="Gene3D" id="3.40.50.2300">
    <property type="match status" value="2"/>
</dbReference>
<sequence>MPHPYPIREIARQSGLSEATVDRVLNRRPGVRPSTAANVEQAIADLDRQRSQIRLTGRTFIVDLVMQTPDRFSAAVKAALEAELPMLRPAVVRSRFDFREKAQPGELVKTLDGIRRRGSMGVILKAPDEPEIVEAIGRLHDAGIPVVTLVSDLPLSQRVAYVGIDNRAAGATAAYLIDQWLDDDAILMALSRSAFRGEEEREMGFRTTMRERSGGRTLIEATDTDGLDEAVRLQTVSILREHPDVTAVYSMGGGNRAILDAFDIVGRQCRAFIAHDLDRDNLSLIQDRRITAVLHHDLRADMRRACQVIMQSSGALEGPIESVASQINVVTPHNIPSIPAQPVT</sequence>
<dbReference type="CDD" id="cd06307">
    <property type="entry name" value="PBP1_sugar_binding"/>
    <property type="match status" value="1"/>
</dbReference>
<dbReference type="RefSeq" id="WP_141845403.1">
    <property type="nucleotide sequence ID" value="NZ_VFPM01000003.1"/>
</dbReference>
<dbReference type="Gene3D" id="1.10.260.40">
    <property type="entry name" value="lambda repressor-like DNA-binding domains"/>
    <property type="match status" value="1"/>
</dbReference>
<dbReference type="InterPro" id="IPR010982">
    <property type="entry name" value="Lambda_DNA-bd_dom_sf"/>
</dbReference>
<dbReference type="InterPro" id="IPR025997">
    <property type="entry name" value="SBP_2_dom"/>
</dbReference>
<dbReference type="PANTHER" id="PTHR30146:SF152">
    <property type="entry name" value="TRANSCRIPTIONAL REGULATORY PROTEIN"/>
    <property type="match status" value="1"/>
</dbReference>
<dbReference type="EMBL" id="VFPM01000003">
    <property type="protein sequence ID" value="TQM58009.1"/>
    <property type="molecule type" value="Genomic_DNA"/>
</dbReference>
<comment type="caution">
    <text evidence="5">The sequence shown here is derived from an EMBL/GenBank/DDBJ whole genome shotgun (WGS) entry which is preliminary data.</text>
</comment>
<organism evidence="5 6">
    <name type="scientific">Humibacillus xanthopallidus</name>
    <dbReference type="NCBI Taxonomy" id="412689"/>
    <lineage>
        <taxon>Bacteria</taxon>
        <taxon>Bacillati</taxon>
        <taxon>Actinomycetota</taxon>
        <taxon>Actinomycetes</taxon>
        <taxon>Micrococcales</taxon>
        <taxon>Intrasporangiaceae</taxon>
        <taxon>Humibacillus</taxon>
    </lineage>
</organism>